<name>A0A2H1FEE0_9ARCH</name>
<reference evidence="5" key="1">
    <citation type="submission" date="2017-03" db="EMBL/GenBank/DDBJ databases">
        <authorList>
            <person name="Herbold C."/>
        </authorList>
    </citation>
    <scope>NUCLEOTIDE SEQUENCE [LARGE SCALE GENOMIC DNA]</scope>
</reference>
<keyword evidence="1" id="KW-0479">Metal-binding</keyword>
<dbReference type="PROSITE" id="PS50994">
    <property type="entry name" value="INTEGRASE"/>
    <property type="match status" value="1"/>
</dbReference>
<dbReference type="GO" id="GO:0015074">
    <property type="term" value="P:DNA integration"/>
    <property type="evidence" value="ECO:0007669"/>
    <property type="project" value="InterPro"/>
</dbReference>
<evidence type="ECO:0000259" key="2">
    <source>
        <dbReference type="PROSITE" id="PS50966"/>
    </source>
</evidence>
<dbReference type="Pfam" id="PF13610">
    <property type="entry name" value="DDE_Tnp_IS240"/>
    <property type="match status" value="1"/>
</dbReference>
<dbReference type="EMBL" id="LT841358">
    <property type="protein sequence ID" value="SMH71146.1"/>
    <property type="molecule type" value="Genomic_DNA"/>
</dbReference>
<keyword evidence="5" id="KW-1185">Reference proteome</keyword>
<keyword evidence="1" id="KW-0862">Zinc</keyword>
<dbReference type="PANTHER" id="PTHR35528">
    <property type="entry name" value="BLL1675 PROTEIN"/>
    <property type="match status" value="1"/>
</dbReference>
<dbReference type="GO" id="GO:0008270">
    <property type="term" value="F:zinc ion binding"/>
    <property type="evidence" value="ECO:0007669"/>
    <property type="project" value="UniProtKB-KW"/>
</dbReference>
<dbReference type="PROSITE" id="PS50966">
    <property type="entry name" value="ZF_SWIM"/>
    <property type="match status" value="1"/>
</dbReference>
<evidence type="ECO:0000259" key="3">
    <source>
        <dbReference type="PROSITE" id="PS50994"/>
    </source>
</evidence>
<gene>
    <name evidence="4" type="ORF">NCS_10953</name>
</gene>
<dbReference type="InterPro" id="IPR032874">
    <property type="entry name" value="DDE_dom"/>
</dbReference>
<sequence length="390" mass="46009">MYRINRYTLKHDNNREERGKEIANHNQVRRIDEHHYKVKSQSRNLEHDVISTESGLICDCEDHIYRKICCKHIHAVEFSVKIRKEVKERNNVVIEQIDCSKCIECQSINIVKHGIRRNKSGDIQRFSCKDCGKWFVFNIGFEGMRVNPKAITSAMQLYFTGESLRNVQQFLKLQGVNVSHQTVYNWIKKYTKLMSGYLEKITPQVGDTWRSDELFLKISGNMKYMYALLDDETRYIIAQQVGNTKYKENINELFREGKKVAGKKPKVLITDGAMNFQQAYMKEFWARPLEQRTEHIRHIHFKNDMNNNKMERLNGEIRDREKTMRGLKKMDTPILKGYEIFHNYVRPHMGLDGKTPSEACGIKVEGDNKWITLIQNAQMSREFTRRTVSQ</sequence>
<keyword evidence="1" id="KW-0863">Zinc-finger</keyword>
<dbReference type="InterPro" id="IPR012337">
    <property type="entry name" value="RNaseH-like_sf"/>
</dbReference>
<dbReference type="SUPFAM" id="SSF53098">
    <property type="entry name" value="Ribonuclease H-like"/>
    <property type="match status" value="1"/>
</dbReference>
<dbReference type="InterPro" id="IPR007527">
    <property type="entry name" value="Znf_SWIM"/>
</dbReference>
<dbReference type="GO" id="GO:0003676">
    <property type="term" value="F:nucleic acid binding"/>
    <property type="evidence" value="ECO:0007669"/>
    <property type="project" value="InterPro"/>
</dbReference>
<dbReference type="InterPro" id="IPR001584">
    <property type="entry name" value="Integrase_cat-core"/>
</dbReference>
<feature type="domain" description="Integrase catalytic" evidence="3">
    <location>
        <begin position="199"/>
        <end position="364"/>
    </location>
</feature>
<dbReference type="Gene3D" id="3.30.420.10">
    <property type="entry name" value="Ribonuclease H-like superfamily/Ribonuclease H"/>
    <property type="match status" value="1"/>
</dbReference>
<dbReference type="Proteomes" id="UP000230607">
    <property type="component" value="Chromosome 1"/>
</dbReference>
<dbReference type="InterPro" id="IPR052183">
    <property type="entry name" value="IS_Transposase"/>
</dbReference>
<organism evidence="4 5">
    <name type="scientific">Candidatus Nitrosotalea okcheonensis</name>
    <dbReference type="NCBI Taxonomy" id="1903276"/>
    <lineage>
        <taxon>Archaea</taxon>
        <taxon>Nitrososphaerota</taxon>
        <taxon>Nitrososphaeria</taxon>
        <taxon>Nitrosotaleales</taxon>
        <taxon>Nitrosotaleaceae</taxon>
        <taxon>Nitrosotalea</taxon>
    </lineage>
</organism>
<evidence type="ECO:0000256" key="1">
    <source>
        <dbReference type="PROSITE-ProRule" id="PRU00325"/>
    </source>
</evidence>
<protein>
    <submittedName>
        <fullName evidence="4">Transposase</fullName>
    </submittedName>
</protein>
<evidence type="ECO:0000313" key="4">
    <source>
        <dbReference type="EMBL" id="SMH71146.1"/>
    </source>
</evidence>
<dbReference type="AlphaFoldDB" id="A0A2H1FEE0"/>
<accession>A0A2H1FEE0</accession>
<proteinExistence type="predicted"/>
<dbReference type="PANTHER" id="PTHR35528:SF3">
    <property type="entry name" value="BLL1675 PROTEIN"/>
    <property type="match status" value="1"/>
</dbReference>
<dbReference type="InterPro" id="IPR036397">
    <property type="entry name" value="RNaseH_sf"/>
</dbReference>
<evidence type="ECO:0000313" key="5">
    <source>
        <dbReference type="Proteomes" id="UP000230607"/>
    </source>
</evidence>
<feature type="domain" description="SWIM-type" evidence="2">
    <location>
        <begin position="36"/>
        <end position="81"/>
    </location>
</feature>